<proteinExistence type="predicted"/>
<evidence type="ECO:0000256" key="1">
    <source>
        <dbReference type="ARBA" id="ARBA00023125"/>
    </source>
</evidence>
<evidence type="ECO:0000313" key="5">
    <source>
        <dbReference type="Proteomes" id="UP001500979"/>
    </source>
</evidence>
<dbReference type="SUPFAM" id="SSF46689">
    <property type="entry name" value="Homeodomain-like"/>
    <property type="match status" value="1"/>
</dbReference>
<dbReference type="InterPro" id="IPR001647">
    <property type="entry name" value="HTH_TetR"/>
</dbReference>
<evidence type="ECO:0000256" key="2">
    <source>
        <dbReference type="PROSITE-ProRule" id="PRU00335"/>
    </source>
</evidence>
<dbReference type="PROSITE" id="PS50977">
    <property type="entry name" value="HTH_TETR_2"/>
    <property type="match status" value="1"/>
</dbReference>
<dbReference type="RefSeq" id="WP_344677832.1">
    <property type="nucleotide sequence ID" value="NZ_BAAAUX010000003.1"/>
</dbReference>
<dbReference type="InterPro" id="IPR009057">
    <property type="entry name" value="Homeodomain-like_sf"/>
</dbReference>
<reference evidence="4 5" key="1">
    <citation type="journal article" date="2019" name="Int. J. Syst. Evol. Microbiol.">
        <title>The Global Catalogue of Microorganisms (GCM) 10K type strain sequencing project: providing services to taxonomists for standard genome sequencing and annotation.</title>
        <authorList>
            <consortium name="The Broad Institute Genomics Platform"/>
            <consortium name="The Broad Institute Genome Sequencing Center for Infectious Disease"/>
            <person name="Wu L."/>
            <person name="Ma J."/>
        </authorList>
    </citation>
    <scope>NUCLEOTIDE SEQUENCE [LARGE SCALE GENOMIC DNA]</scope>
    <source>
        <strain evidence="4 5">JCM 9383</strain>
    </source>
</reference>
<dbReference type="Gene3D" id="1.10.357.10">
    <property type="entry name" value="Tetracycline Repressor, domain 2"/>
    <property type="match status" value="1"/>
</dbReference>
<dbReference type="Pfam" id="PF17940">
    <property type="entry name" value="TetR_C_31"/>
    <property type="match status" value="1"/>
</dbReference>
<dbReference type="PANTHER" id="PTHR30055:SF231">
    <property type="entry name" value="TRANSCRIPTIONAL REGULATORY PROTEIN (PROBABLY DEOR-FAMILY)-RELATED"/>
    <property type="match status" value="1"/>
</dbReference>
<protein>
    <submittedName>
        <fullName evidence="4">TetR family transcriptional regulator</fullName>
    </submittedName>
</protein>
<keyword evidence="1 2" id="KW-0238">DNA-binding</keyword>
<dbReference type="InterPro" id="IPR041583">
    <property type="entry name" value="TetR_C_31"/>
</dbReference>
<keyword evidence="5" id="KW-1185">Reference proteome</keyword>
<dbReference type="Proteomes" id="UP001500979">
    <property type="component" value="Unassembled WGS sequence"/>
</dbReference>
<comment type="caution">
    <text evidence="4">The sequence shown here is derived from an EMBL/GenBank/DDBJ whole genome shotgun (WGS) entry which is preliminary data.</text>
</comment>
<dbReference type="EMBL" id="BAAAUX010000003">
    <property type="protein sequence ID" value="GAA2776601.1"/>
    <property type="molecule type" value="Genomic_DNA"/>
</dbReference>
<name>A0ABN3V3K6_9PSEU</name>
<accession>A0ABN3V3K6</accession>
<feature type="domain" description="HTH tetR-type" evidence="3">
    <location>
        <begin position="11"/>
        <end position="71"/>
    </location>
</feature>
<evidence type="ECO:0000313" key="4">
    <source>
        <dbReference type="EMBL" id="GAA2776601.1"/>
    </source>
</evidence>
<feature type="DNA-binding region" description="H-T-H motif" evidence="2">
    <location>
        <begin position="34"/>
        <end position="53"/>
    </location>
</feature>
<sequence length="181" mass="19659">MTEDGRKARGRRRRAELIAATLAVVERDGVAGLTHRAVAREVGCPASSAVYYFATLDDLLVAALSAAIDEYIGQLRELVADGRSEVDAIAQLIADVGGPGRGRAMAERELTLLAARRPALRPIAQRWRDQVVEVASQHTDDPATVLAFVDVSEGICARMLLDIEPLGYDEIRTELLRVLGR</sequence>
<evidence type="ECO:0000259" key="3">
    <source>
        <dbReference type="PROSITE" id="PS50977"/>
    </source>
</evidence>
<organism evidence="4 5">
    <name type="scientific">Saccharopolyspora taberi</name>
    <dbReference type="NCBI Taxonomy" id="60895"/>
    <lineage>
        <taxon>Bacteria</taxon>
        <taxon>Bacillati</taxon>
        <taxon>Actinomycetota</taxon>
        <taxon>Actinomycetes</taxon>
        <taxon>Pseudonocardiales</taxon>
        <taxon>Pseudonocardiaceae</taxon>
        <taxon>Saccharopolyspora</taxon>
    </lineage>
</organism>
<dbReference type="PANTHER" id="PTHR30055">
    <property type="entry name" value="HTH-TYPE TRANSCRIPTIONAL REGULATOR RUTR"/>
    <property type="match status" value="1"/>
</dbReference>
<dbReference type="InterPro" id="IPR050109">
    <property type="entry name" value="HTH-type_TetR-like_transc_reg"/>
</dbReference>
<gene>
    <name evidence="4" type="ORF">GCM10010470_06560</name>
</gene>